<dbReference type="EMBL" id="QXFT01002179">
    <property type="protein sequence ID" value="KAE9302505.1"/>
    <property type="molecule type" value="Genomic_DNA"/>
</dbReference>
<comment type="caution">
    <text evidence="1">The sequence shown here is derived from an EMBL/GenBank/DDBJ whole genome shotgun (WGS) entry which is preliminary data.</text>
</comment>
<evidence type="ECO:0000313" key="2">
    <source>
        <dbReference type="EMBL" id="KAE8991890.1"/>
    </source>
</evidence>
<dbReference type="Proteomes" id="UP000429607">
    <property type="component" value="Unassembled WGS sequence"/>
</dbReference>
<evidence type="ECO:0000313" key="6">
    <source>
        <dbReference type="Proteomes" id="UP000435112"/>
    </source>
</evidence>
<keyword evidence="5" id="KW-1185">Reference proteome</keyword>
<protein>
    <submittedName>
        <fullName evidence="1">Uncharacterized protein</fullName>
    </submittedName>
</protein>
<evidence type="ECO:0000313" key="3">
    <source>
        <dbReference type="EMBL" id="KAE9302505.1"/>
    </source>
</evidence>
<dbReference type="EMBL" id="QXFV01002161">
    <property type="protein sequence ID" value="KAE8991890.1"/>
    <property type="molecule type" value="Genomic_DNA"/>
</dbReference>
<organism evidence="1 6">
    <name type="scientific">Phytophthora rubi</name>
    <dbReference type="NCBI Taxonomy" id="129364"/>
    <lineage>
        <taxon>Eukaryota</taxon>
        <taxon>Sar</taxon>
        <taxon>Stramenopiles</taxon>
        <taxon>Oomycota</taxon>
        <taxon>Peronosporomycetes</taxon>
        <taxon>Peronosporales</taxon>
        <taxon>Peronosporaceae</taxon>
        <taxon>Phytophthora</taxon>
    </lineage>
</organism>
<accession>A0A6A3J3V0</accession>
<dbReference type="AlphaFoldDB" id="A0A6A3J3V0"/>
<proteinExistence type="predicted"/>
<dbReference type="Proteomes" id="UP000434957">
    <property type="component" value="Unassembled WGS sequence"/>
</dbReference>
<evidence type="ECO:0000313" key="4">
    <source>
        <dbReference type="Proteomes" id="UP000429607"/>
    </source>
</evidence>
<gene>
    <name evidence="2" type="ORF">PR001_g21100</name>
    <name evidence="1" type="ORF">PR002_g21600</name>
    <name evidence="3" type="ORF">PR003_g22248</name>
</gene>
<reference evidence="4 6" key="1">
    <citation type="submission" date="2018-09" db="EMBL/GenBank/DDBJ databases">
        <title>Genomic investigation of the strawberry pathogen Phytophthora fragariae indicates pathogenicity is determined by transcriptional variation in three key races.</title>
        <authorList>
            <person name="Adams T.M."/>
            <person name="Armitage A.D."/>
            <person name="Sobczyk M.K."/>
            <person name="Bates H.J."/>
            <person name="Dunwell J.M."/>
            <person name="Nellist C.F."/>
            <person name="Harrison R.J."/>
        </authorList>
    </citation>
    <scope>NUCLEOTIDE SEQUENCE [LARGE SCALE GENOMIC DNA]</scope>
    <source>
        <strain evidence="2 4">SCRP249</strain>
        <strain evidence="1 6">SCRP324</strain>
        <strain evidence="3 5">SCRP333</strain>
    </source>
</reference>
<evidence type="ECO:0000313" key="5">
    <source>
        <dbReference type="Proteomes" id="UP000434957"/>
    </source>
</evidence>
<dbReference type="EMBL" id="QXFU01002205">
    <property type="protein sequence ID" value="KAE8988952.1"/>
    <property type="molecule type" value="Genomic_DNA"/>
</dbReference>
<sequence length="51" mass="5168">MVYICTGIFSLTAASSSGQAGAAQAAIRFGTNKTAVRAAWNALENAMDATS</sequence>
<dbReference type="Proteomes" id="UP000435112">
    <property type="component" value="Unassembled WGS sequence"/>
</dbReference>
<evidence type="ECO:0000313" key="1">
    <source>
        <dbReference type="EMBL" id="KAE8988952.1"/>
    </source>
</evidence>
<name>A0A6A3J3V0_9STRA</name>